<proteinExistence type="predicted"/>
<evidence type="ECO:0000313" key="1">
    <source>
        <dbReference type="EMBL" id="KAI0058231.1"/>
    </source>
</evidence>
<protein>
    <submittedName>
        <fullName evidence="1">Cytochrome P450</fullName>
    </submittedName>
</protein>
<sequence length="505" mass="56341">MLLVAVIASAAFLCWVAYYAVERRRRRKGLSYPPGPPPRPIIGNLLDVPTVDAWATYAGWEKKYGDIMSLHVLGNVIIVLQSVKATRDLLEKRASIYSDRPVLPFFDMMDSDWSIPLARYTDYWRRGRHILERGLRPTTVALYQPIQKAKTHTFLKKLLTHPEDYREHIEHLQGAILMGITYGYDVKERDDHMLEKARELVNLAAATVMPGALLVNDLPFLQYLPEWLPGMGFKALARNGRALGEAVIYRPFSFVKSAIENGTAGLSLAREVLEENPSQDPVVEDRIATAIGSLYAAGSDATVAAVLSFFLMLVQYPAVQEKAQAELDAITGGSRLPDFTDRARLPYINAVCMELLRWRMVAPLGMPHAATEDDVYDGYFIPKGAIVLANAWAILHDPAVYPDPDTFNPDRFLTPEGELKDDPFVSMAFGFGKRTCPARFLVDRTLFIEVTYVLATFDVRKARDANGNEISVDPAYVGMQTSQPEPFACSIVPRSKTAEGLILAD</sequence>
<keyword evidence="2" id="KW-1185">Reference proteome</keyword>
<reference evidence="1" key="2">
    <citation type="journal article" date="2022" name="New Phytol.">
        <title>Evolutionary transition to the ectomycorrhizal habit in the genomes of a hyperdiverse lineage of mushroom-forming fungi.</title>
        <authorList>
            <person name="Looney B."/>
            <person name="Miyauchi S."/>
            <person name="Morin E."/>
            <person name="Drula E."/>
            <person name="Courty P.E."/>
            <person name="Kohler A."/>
            <person name="Kuo A."/>
            <person name="LaButti K."/>
            <person name="Pangilinan J."/>
            <person name="Lipzen A."/>
            <person name="Riley R."/>
            <person name="Andreopoulos W."/>
            <person name="He G."/>
            <person name="Johnson J."/>
            <person name="Nolan M."/>
            <person name="Tritt A."/>
            <person name="Barry K.W."/>
            <person name="Grigoriev I.V."/>
            <person name="Nagy L.G."/>
            <person name="Hibbett D."/>
            <person name="Henrissat B."/>
            <person name="Matheny P.B."/>
            <person name="Labbe J."/>
            <person name="Martin F.M."/>
        </authorList>
    </citation>
    <scope>NUCLEOTIDE SEQUENCE</scope>
    <source>
        <strain evidence="1">HHB10654</strain>
    </source>
</reference>
<reference evidence="1" key="1">
    <citation type="submission" date="2021-03" db="EMBL/GenBank/DDBJ databases">
        <authorList>
            <consortium name="DOE Joint Genome Institute"/>
            <person name="Ahrendt S."/>
            <person name="Looney B.P."/>
            <person name="Miyauchi S."/>
            <person name="Morin E."/>
            <person name="Drula E."/>
            <person name="Courty P.E."/>
            <person name="Chicoki N."/>
            <person name="Fauchery L."/>
            <person name="Kohler A."/>
            <person name="Kuo A."/>
            <person name="Labutti K."/>
            <person name="Pangilinan J."/>
            <person name="Lipzen A."/>
            <person name="Riley R."/>
            <person name="Andreopoulos W."/>
            <person name="He G."/>
            <person name="Johnson J."/>
            <person name="Barry K.W."/>
            <person name="Grigoriev I.V."/>
            <person name="Nagy L."/>
            <person name="Hibbett D."/>
            <person name="Henrissat B."/>
            <person name="Matheny P.B."/>
            <person name="Labbe J."/>
            <person name="Martin F."/>
        </authorList>
    </citation>
    <scope>NUCLEOTIDE SEQUENCE</scope>
    <source>
        <strain evidence="1">HHB10654</strain>
    </source>
</reference>
<name>A0ACB8SR29_9AGAM</name>
<evidence type="ECO:0000313" key="2">
    <source>
        <dbReference type="Proteomes" id="UP000814140"/>
    </source>
</evidence>
<gene>
    <name evidence="1" type="ORF">BV25DRAFT_1811034</name>
</gene>
<dbReference type="Proteomes" id="UP000814140">
    <property type="component" value="Unassembled WGS sequence"/>
</dbReference>
<dbReference type="EMBL" id="MU277237">
    <property type="protein sequence ID" value="KAI0058231.1"/>
    <property type="molecule type" value="Genomic_DNA"/>
</dbReference>
<organism evidence="1 2">
    <name type="scientific">Artomyces pyxidatus</name>
    <dbReference type="NCBI Taxonomy" id="48021"/>
    <lineage>
        <taxon>Eukaryota</taxon>
        <taxon>Fungi</taxon>
        <taxon>Dikarya</taxon>
        <taxon>Basidiomycota</taxon>
        <taxon>Agaricomycotina</taxon>
        <taxon>Agaricomycetes</taxon>
        <taxon>Russulales</taxon>
        <taxon>Auriscalpiaceae</taxon>
        <taxon>Artomyces</taxon>
    </lineage>
</organism>
<accession>A0ACB8SR29</accession>
<comment type="caution">
    <text evidence="1">The sequence shown here is derived from an EMBL/GenBank/DDBJ whole genome shotgun (WGS) entry which is preliminary data.</text>
</comment>